<dbReference type="GO" id="GO:0016020">
    <property type="term" value="C:membrane"/>
    <property type="evidence" value="ECO:0007669"/>
    <property type="project" value="UniProtKB-SubCell"/>
</dbReference>
<evidence type="ECO:0000313" key="7">
    <source>
        <dbReference type="Proteomes" id="UP000005801"/>
    </source>
</evidence>
<protein>
    <recommendedName>
        <fullName evidence="8">Prenyltransferase</fullName>
    </recommendedName>
</protein>
<dbReference type="GO" id="GO:0016765">
    <property type="term" value="F:transferase activity, transferring alkyl or aryl (other than methyl) groups"/>
    <property type="evidence" value="ECO:0007669"/>
    <property type="project" value="InterPro"/>
</dbReference>
<evidence type="ECO:0008006" key="8">
    <source>
        <dbReference type="Google" id="ProtNLM"/>
    </source>
</evidence>
<keyword evidence="3 5" id="KW-1133">Transmembrane helix</keyword>
<dbReference type="AlphaFoldDB" id="A6G5G5"/>
<keyword evidence="7" id="KW-1185">Reference proteome</keyword>
<evidence type="ECO:0000256" key="2">
    <source>
        <dbReference type="ARBA" id="ARBA00022692"/>
    </source>
</evidence>
<reference evidence="6 7" key="1">
    <citation type="submission" date="2007-06" db="EMBL/GenBank/DDBJ databases">
        <authorList>
            <person name="Shimkets L."/>
            <person name="Ferriera S."/>
            <person name="Johnson J."/>
            <person name="Kravitz S."/>
            <person name="Beeson K."/>
            <person name="Sutton G."/>
            <person name="Rogers Y.-H."/>
            <person name="Friedman R."/>
            <person name="Frazier M."/>
            <person name="Venter J.C."/>
        </authorList>
    </citation>
    <scope>NUCLEOTIDE SEQUENCE [LARGE SCALE GENOMIC DNA]</scope>
    <source>
        <strain evidence="6 7">SIR-1</strain>
    </source>
</reference>
<dbReference type="Pfam" id="PF01040">
    <property type="entry name" value="UbiA"/>
    <property type="match status" value="1"/>
</dbReference>
<comment type="subcellular location">
    <subcellularLocation>
        <location evidence="1">Membrane</location>
        <topology evidence="1">Multi-pass membrane protein</topology>
    </subcellularLocation>
</comment>
<evidence type="ECO:0000313" key="6">
    <source>
        <dbReference type="EMBL" id="EDM78908.1"/>
    </source>
</evidence>
<evidence type="ECO:0000256" key="1">
    <source>
        <dbReference type="ARBA" id="ARBA00004141"/>
    </source>
</evidence>
<gene>
    <name evidence="6" type="ORF">PPSIR1_03528</name>
</gene>
<dbReference type="Proteomes" id="UP000005801">
    <property type="component" value="Unassembled WGS sequence"/>
</dbReference>
<proteinExistence type="predicted"/>
<keyword evidence="2 5" id="KW-0812">Transmembrane</keyword>
<name>A6G5G5_9BACT</name>
<evidence type="ECO:0000256" key="5">
    <source>
        <dbReference type="SAM" id="Phobius"/>
    </source>
</evidence>
<dbReference type="InterPro" id="IPR000537">
    <property type="entry name" value="UbiA_prenyltransferase"/>
</dbReference>
<evidence type="ECO:0000256" key="3">
    <source>
        <dbReference type="ARBA" id="ARBA00022989"/>
    </source>
</evidence>
<evidence type="ECO:0000256" key="4">
    <source>
        <dbReference type="ARBA" id="ARBA00023136"/>
    </source>
</evidence>
<comment type="caution">
    <text evidence="6">The sequence shown here is derived from an EMBL/GenBank/DDBJ whole genome shotgun (WGS) entry which is preliminary data.</text>
</comment>
<feature type="transmembrane region" description="Helical" evidence="5">
    <location>
        <begin position="211"/>
        <end position="237"/>
    </location>
</feature>
<accession>A6G5G5</accession>
<keyword evidence="4 5" id="KW-0472">Membrane</keyword>
<organism evidence="6 7">
    <name type="scientific">Plesiocystis pacifica SIR-1</name>
    <dbReference type="NCBI Taxonomy" id="391625"/>
    <lineage>
        <taxon>Bacteria</taxon>
        <taxon>Pseudomonadati</taxon>
        <taxon>Myxococcota</taxon>
        <taxon>Polyangia</taxon>
        <taxon>Nannocystales</taxon>
        <taxon>Nannocystaceae</taxon>
        <taxon>Plesiocystis</taxon>
    </lineage>
</organism>
<dbReference type="EMBL" id="ABCS01000025">
    <property type="protein sequence ID" value="EDM78908.1"/>
    <property type="molecule type" value="Genomic_DNA"/>
</dbReference>
<feature type="transmembrane region" description="Helical" evidence="5">
    <location>
        <begin position="249"/>
        <end position="268"/>
    </location>
</feature>
<dbReference type="STRING" id="391625.PPSIR1_03528"/>
<sequence length="286" mass="31052">MPKVPPALKIIVDVARFRLARLEMANLVAAVALMLTFRLPAGELGGRFAFGLLLNLLVYLNNDFHDLGDDLDSSSRDEEKTQFLHTNVRAALNAQLGLLGVLVAMAVIWKAELLVGLILGGGICWAYSYRLKRVPGLDVVAMTLWGVSMPLIGFPLDHIVGWLLVAQLGLCSMVFESIQVLRDREEDAAHDARTTAVLVGEGATKRLIRGALLLAGSFAALFLSPVAGVMAIGGVFVPFGDDTPRYWNRVRLLLGLAFLVECATVYFLGHTQGLWLQIPVDARFGG</sequence>
<feature type="transmembrane region" description="Helical" evidence="5">
    <location>
        <begin position="98"/>
        <end position="127"/>
    </location>
</feature>